<protein>
    <submittedName>
        <fullName evidence="1">Uncharacterized protein</fullName>
    </submittedName>
</protein>
<evidence type="ECO:0000313" key="2">
    <source>
        <dbReference type="Proteomes" id="UP000807769"/>
    </source>
</evidence>
<gene>
    <name evidence="1" type="ORF">BJ212DRAFT_1349953</name>
</gene>
<comment type="caution">
    <text evidence="1">The sequence shown here is derived from an EMBL/GenBank/DDBJ whole genome shotgun (WGS) entry which is preliminary data.</text>
</comment>
<evidence type="ECO:0000313" key="1">
    <source>
        <dbReference type="EMBL" id="KAG1817657.1"/>
    </source>
</evidence>
<dbReference type="AlphaFoldDB" id="A0A9P7JEH2"/>
<dbReference type="GeneID" id="64629502"/>
<dbReference type="EMBL" id="JABBWG010000013">
    <property type="protein sequence ID" value="KAG1817657.1"/>
    <property type="molecule type" value="Genomic_DNA"/>
</dbReference>
<dbReference type="Proteomes" id="UP000807769">
    <property type="component" value="Unassembled WGS sequence"/>
</dbReference>
<dbReference type="RefSeq" id="XP_041193899.1">
    <property type="nucleotide sequence ID" value="XM_041335485.1"/>
</dbReference>
<accession>A0A9P7JEH2</accession>
<proteinExistence type="predicted"/>
<organism evidence="1 2">
    <name type="scientific">Suillus subaureus</name>
    <dbReference type="NCBI Taxonomy" id="48587"/>
    <lineage>
        <taxon>Eukaryota</taxon>
        <taxon>Fungi</taxon>
        <taxon>Dikarya</taxon>
        <taxon>Basidiomycota</taxon>
        <taxon>Agaricomycotina</taxon>
        <taxon>Agaricomycetes</taxon>
        <taxon>Agaricomycetidae</taxon>
        <taxon>Boletales</taxon>
        <taxon>Suillineae</taxon>
        <taxon>Suillaceae</taxon>
        <taxon>Suillus</taxon>
    </lineage>
</organism>
<name>A0A9P7JEH2_9AGAM</name>
<sequence>MNYVVSPNETDDASLIEHFWRGESPVREVKEIHFLAIRTMSGRLFHRCDSYA</sequence>
<keyword evidence="2" id="KW-1185">Reference proteome</keyword>
<reference evidence="1" key="1">
    <citation type="journal article" date="2020" name="New Phytol.">
        <title>Comparative genomics reveals dynamic genome evolution in host specialist ectomycorrhizal fungi.</title>
        <authorList>
            <person name="Lofgren L.A."/>
            <person name="Nguyen N.H."/>
            <person name="Vilgalys R."/>
            <person name="Ruytinx J."/>
            <person name="Liao H.L."/>
            <person name="Branco S."/>
            <person name="Kuo A."/>
            <person name="LaButti K."/>
            <person name="Lipzen A."/>
            <person name="Andreopoulos W."/>
            <person name="Pangilinan J."/>
            <person name="Riley R."/>
            <person name="Hundley H."/>
            <person name="Na H."/>
            <person name="Barry K."/>
            <person name="Grigoriev I.V."/>
            <person name="Stajich J.E."/>
            <person name="Kennedy P.G."/>
        </authorList>
    </citation>
    <scope>NUCLEOTIDE SEQUENCE</scope>
    <source>
        <strain evidence="1">MN1</strain>
    </source>
</reference>